<proteinExistence type="predicted"/>
<gene>
    <name evidence="1" type="ORF">LCGC14_1940630</name>
</gene>
<evidence type="ECO:0000313" key="1">
    <source>
        <dbReference type="EMBL" id="KKL86849.1"/>
    </source>
</evidence>
<reference evidence="1" key="1">
    <citation type="journal article" date="2015" name="Nature">
        <title>Complex archaea that bridge the gap between prokaryotes and eukaryotes.</title>
        <authorList>
            <person name="Spang A."/>
            <person name="Saw J.H."/>
            <person name="Jorgensen S.L."/>
            <person name="Zaremba-Niedzwiedzka K."/>
            <person name="Martijn J."/>
            <person name="Lind A.E."/>
            <person name="van Eijk R."/>
            <person name="Schleper C."/>
            <person name="Guy L."/>
            <person name="Ettema T.J."/>
        </authorList>
    </citation>
    <scope>NUCLEOTIDE SEQUENCE</scope>
</reference>
<dbReference type="EMBL" id="LAZR01020997">
    <property type="protein sequence ID" value="KKL86849.1"/>
    <property type="molecule type" value="Genomic_DNA"/>
</dbReference>
<dbReference type="AlphaFoldDB" id="A0A0F9FKD8"/>
<sequence length="114" mass="11353">MAGESIDFTENSGGGNETMTIDCEDATTSNKGVGETATDAEALAFAATGKFLVPSNLAALNATDGQKGVAKFNTDNFLVSSGDVTIKNSGVSLSAEVTGTLPIGNGGTGQTTKT</sequence>
<protein>
    <submittedName>
        <fullName evidence="1">Uncharacterized protein</fullName>
    </submittedName>
</protein>
<organism evidence="1">
    <name type="scientific">marine sediment metagenome</name>
    <dbReference type="NCBI Taxonomy" id="412755"/>
    <lineage>
        <taxon>unclassified sequences</taxon>
        <taxon>metagenomes</taxon>
        <taxon>ecological metagenomes</taxon>
    </lineage>
</organism>
<accession>A0A0F9FKD8</accession>
<feature type="non-terminal residue" evidence="1">
    <location>
        <position position="114"/>
    </location>
</feature>
<comment type="caution">
    <text evidence="1">The sequence shown here is derived from an EMBL/GenBank/DDBJ whole genome shotgun (WGS) entry which is preliminary data.</text>
</comment>
<name>A0A0F9FKD8_9ZZZZ</name>